<reference evidence="13 14" key="1">
    <citation type="submission" date="2018-01" db="EMBL/GenBank/DDBJ databases">
        <title>Successful Treatment of Persistent Burkholderia cepacia Bacteremia with Ceftazidime-Avibactam.</title>
        <authorList>
            <person name="Tamma P."/>
            <person name="Fan Y."/>
            <person name="Bergman Y."/>
            <person name="Sick-Samuels A."/>
            <person name="Hsu A."/>
            <person name="Timp W."/>
            <person name="Simner P."/>
        </authorList>
    </citation>
    <scope>NUCLEOTIDE SEQUENCE [LARGE SCALE GENOMIC DNA]</scope>
    <source>
        <strain evidence="13 14">170816</strain>
    </source>
</reference>
<evidence type="ECO:0000256" key="5">
    <source>
        <dbReference type="ARBA" id="ARBA00036080"/>
    </source>
</evidence>
<comment type="caution">
    <text evidence="13">The sequence shown here is derived from an EMBL/GenBank/DDBJ whole genome shotgun (WGS) entry which is preliminary data.</text>
</comment>
<evidence type="ECO:0000256" key="6">
    <source>
        <dbReference type="ARBA" id="ARBA00038209"/>
    </source>
</evidence>
<comment type="catalytic activity">
    <reaction evidence="5">
        <text>UDP-N-acetyl-alpha-D-glucosamine = UDP-N-acetyl-alpha-D-mannosamine</text>
        <dbReference type="Rhea" id="RHEA:17213"/>
        <dbReference type="ChEBI" id="CHEBI:57705"/>
        <dbReference type="ChEBI" id="CHEBI:68623"/>
        <dbReference type="EC" id="5.1.3.14"/>
    </reaction>
</comment>
<sequence length="392" mass="43194">MTHHPENILVTFGTRPEAIKMAPLVHALRARDGVRCGVCVTAQHRQMLDQVLDLFGIVPDFDLDLMRAGQTLGGLTGHILNALDPVLESFRPDLVLVHGDTTTTLGATLAAYYRRIPVGHVEAGLRTGNLYSPWPEEANRKVTGALALNHFAPTETARANLLAEGVAVERIHVTGNTVIDALLTVTRRLTRDRALAQQMRRRFPFVDDERRMILVTGHRRENFGRGFEQICEALAKIAKRYPECRIVYPMHLNPNVREPVTRLLGDIGNVVLIEPQEYLPFVYLMSRAWLILTDSGGIQEEAPSLGKPVLVMRDTTERPEAVAAGTVRLVGTEVERLVGAVVELWEDGGAYRAMSRAHNPYGDGRASERIADLLVSPPVVTQGPAHLAGSPC</sequence>
<dbReference type="PANTHER" id="PTHR43174:SF2">
    <property type="entry name" value="UDP-N-ACETYLGLUCOSAMINE 2-EPIMERASE"/>
    <property type="match status" value="1"/>
</dbReference>
<dbReference type="InterPro" id="IPR003331">
    <property type="entry name" value="UDP_GlcNAc_Epimerase_2_dom"/>
</dbReference>
<keyword evidence="2" id="KW-0448">Lipopolysaccharide biosynthesis</keyword>
<evidence type="ECO:0000259" key="12">
    <source>
        <dbReference type="Pfam" id="PF02350"/>
    </source>
</evidence>
<evidence type="ECO:0000256" key="1">
    <source>
        <dbReference type="ARBA" id="ARBA00004496"/>
    </source>
</evidence>
<name>A0A2S5E418_9BURK</name>
<dbReference type="Proteomes" id="UP000238655">
    <property type="component" value="Chromosome 2"/>
</dbReference>
<proteinExistence type="inferred from homology"/>
<protein>
    <recommendedName>
        <fullName evidence="10">Probable UDP-N-acetylglucosamine 2-epimerase</fullName>
        <ecNumber evidence="7">5.1.3.14</ecNumber>
    </recommendedName>
</protein>
<dbReference type="Gene3D" id="3.40.50.2000">
    <property type="entry name" value="Glycogen Phosphorylase B"/>
    <property type="match status" value="2"/>
</dbReference>
<comment type="subcellular location">
    <subcellularLocation>
        <location evidence="1">Cytoplasm</location>
    </subcellularLocation>
</comment>
<dbReference type="EC" id="5.1.3.14" evidence="7"/>
<gene>
    <name evidence="13" type="ORF">C3743_05880</name>
</gene>
<evidence type="ECO:0000256" key="11">
    <source>
        <dbReference type="RuleBase" id="RU003513"/>
    </source>
</evidence>
<organism evidence="13 14">
    <name type="scientific">Burkholderia contaminans</name>
    <dbReference type="NCBI Taxonomy" id="488447"/>
    <lineage>
        <taxon>Bacteria</taxon>
        <taxon>Pseudomonadati</taxon>
        <taxon>Pseudomonadota</taxon>
        <taxon>Betaproteobacteria</taxon>
        <taxon>Burkholderiales</taxon>
        <taxon>Burkholderiaceae</taxon>
        <taxon>Burkholderia</taxon>
        <taxon>Burkholderia cepacia complex</taxon>
    </lineage>
</organism>
<dbReference type="InterPro" id="IPR029767">
    <property type="entry name" value="WecB-like"/>
</dbReference>
<dbReference type="RefSeq" id="WP_089463324.1">
    <property type="nucleotide sequence ID" value="NZ_CM009576.1"/>
</dbReference>
<keyword evidence="4 11" id="KW-0413">Isomerase</keyword>
<evidence type="ECO:0000256" key="4">
    <source>
        <dbReference type="ARBA" id="ARBA00023235"/>
    </source>
</evidence>
<evidence type="ECO:0000256" key="3">
    <source>
        <dbReference type="ARBA" id="ARBA00023026"/>
    </source>
</evidence>
<dbReference type="NCBIfam" id="TIGR00236">
    <property type="entry name" value="wecB"/>
    <property type="match status" value="1"/>
</dbReference>
<keyword evidence="3" id="KW-0843">Virulence</keyword>
<dbReference type="AlphaFoldDB" id="A0A2S5E418"/>
<evidence type="ECO:0000256" key="8">
    <source>
        <dbReference type="ARBA" id="ARBA00057006"/>
    </source>
</evidence>
<evidence type="ECO:0000256" key="9">
    <source>
        <dbReference type="ARBA" id="ARBA00060597"/>
    </source>
</evidence>
<dbReference type="GO" id="GO:0005737">
    <property type="term" value="C:cytoplasm"/>
    <property type="evidence" value="ECO:0007669"/>
    <property type="project" value="UniProtKB-SubCell"/>
</dbReference>
<dbReference type="Pfam" id="PF02350">
    <property type="entry name" value="Epimerase_2"/>
    <property type="match status" value="1"/>
</dbReference>
<evidence type="ECO:0000256" key="10">
    <source>
        <dbReference type="ARBA" id="ARBA00070970"/>
    </source>
</evidence>
<dbReference type="EMBL" id="PQVP01000001">
    <property type="protein sequence ID" value="POZ86046.1"/>
    <property type="molecule type" value="Genomic_DNA"/>
</dbReference>
<dbReference type="SUPFAM" id="SSF53756">
    <property type="entry name" value="UDP-Glycosyltransferase/glycogen phosphorylase"/>
    <property type="match status" value="1"/>
</dbReference>
<comment type="similarity">
    <text evidence="6 11">Belongs to the UDP-N-acetylglucosamine 2-epimerase family.</text>
</comment>
<dbReference type="CDD" id="cd03786">
    <property type="entry name" value="GTB_UDP-GlcNAc_2-Epimerase"/>
    <property type="match status" value="1"/>
</dbReference>
<feature type="domain" description="UDP-N-acetylglucosamine 2-epimerase" evidence="12">
    <location>
        <begin position="27"/>
        <end position="374"/>
    </location>
</feature>
<dbReference type="FunFam" id="3.40.50.2000:FF:000043">
    <property type="entry name" value="UDP-N-acetylglucosamine 2-epimerase"/>
    <property type="match status" value="1"/>
</dbReference>
<dbReference type="GO" id="GO:0008761">
    <property type="term" value="F:UDP-N-acetylglucosamine 2-epimerase activity"/>
    <property type="evidence" value="ECO:0007669"/>
    <property type="project" value="UniProtKB-EC"/>
</dbReference>
<accession>A0A2S5E418</accession>
<evidence type="ECO:0000256" key="2">
    <source>
        <dbReference type="ARBA" id="ARBA00022985"/>
    </source>
</evidence>
<comment type="function">
    <text evidence="8">May be involved in synthesis of N-acetyltrideoxygalactose, a component of exopolysaccharide EPS I which functions as a virulence factor.</text>
</comment>
<evidence type="ECO:0000313" key="13">
    <source>
        <dbReference type="EMBL" id="POZ86046.1"/>
    </source>
</evidence>
<dbReference type="GO" id="GO:0009103">
    <property type="term" value="P:lipopolysaccharide biosynthetic process"/>
    <property type="evidence" value="ECO:0007669"/>
    <property type="project" value="UniProtKB-KW"/>
</dbReference>
<evidence type="ECO:0000256" key="7">
    <source>
        <dbReference type="ARBA" id="ARBA00038858"/>
    </source>
</evidence>
<evidence type="ECO:0000313" key="14">
    <source>
        <dbReference type="Proteomes" id="UP000238655"/>
    </source>
</evidence>
<dbReference type="PANTHER" id="PTHR43174">
    <property type="entry name" value="UDP-N-ACETYLGLUCOSAMINE 2-EPIMERASE"/>
    <property type="match status" value="1"/>
</dbReference>
<comment type="pathway">
    <text evidence="9">Glycan metabolism; exopolysaccharide EPS I biosynthesis.</text>
</comment>